<feature type="domain" description="HD" evidence="1">
    <location>
        <begin position="49"/>
        <end position="150"/>
    </location>
</feature>
<dbReference type="AlphaFoldDB" id="A0A9D2M272"/>
<dbReference type="Pfam" id="PF01966">
    <property type="entry name" value="HD"/>
    <property type="match status" value="1"/>
</dbReference>
<dbReference type="InterPro" id="IPR006674">
    <property type="entry name" value="HD_domain"/>
</dbReference>
<dbReference type="SUPFAM" id="SSF109604">
    <property type="entry name" value="HD-domain/PDEase-like"/>
    <property type="match status" value="1"/>
</dbReference>
<dbReference type="Gene3D" id="1.10.3210.10">
    <property type="entry name" value="Hypothetical protein af1432"/>
    <property type="match status" value="1"/>
</dbReference>
<gene>
    <name evidence="2" type="ORF">H9943_03580</name>
</gene>
<comment type="caution">
    <text evidence="2">The sequence shown here is derived from an EMBL/GenBank/DDBJ whole genome shotgun (WGS) entry which is preliminary data.</text>
</comment>
<proteinExistence type="predicted"/>
<dbReference type="CDD" id="cd00077">
    <property type="entry name" value="HDc"/>
    <property type="match status" value="1"/>
</dbReference>
<evidence type="ECO:0000313" key="2">
    <source>
        <dbReference type="EMBL" id="HJB39459.1"/>
    </source>
</evidence>
<dbReference type="InterPro" id="IPR003607">
    <property type="entry name" value="HD/PDEase_dom"/>
</dbReference>
<reference evidence="2" key="2">
    <citation type="submission" date="2021-04" db="EMBL/GenBank/DDBJ databases">
        <authorList>
            <person name="Gilroy R."/>
        </authorList>
    </citation>
    <scope>NUCLEOTIDE SEQUENCE</scope>
    <source>
        <strain evidence="2">ChiBcec8-14828</strain>
    </source>
</reference>
<sequence>MMEFSETLVHGISLPADEEYIAAVADLLASEEVRSMEQYTQHGGTTCLRHSINVSYLAFRYCKQQGWNAVAAARGGLLHDLFLYDWHDYERKPGERLHGFEHPRKALENAERLFELTDVERDVILRHMFPLTLTPPKTKEAYSVTMFDKYCSLMETFRRPVLVLRPAAQSV</sequence>
<organism evidence="2 3">
    <name type="scientific">Candidatus Ruthenibacterium avium</name>
    <dbReference type="NCBI Taxonomy" id="2838751"/>
    <lineage>
        <taxon>Bacteria</taxon>
        <taxon>Bacillati</taxon>
        <taxon>Bacillota</taxon>
        <taxon>Clostridia</taxon>
        <taxon>Eubacteriales</taxon>
        <taxon>Oscillospiraceae</taxon>
        <taxon>Ruthenibacterium</taxon>
    </lineage>
</organism>
<dbReference type="EMBL" id="DWYA01000036">
    <property type="protein sequence ID" value="HJB39459.1"/>
    <property type="molecule type" value="Genomic_DNA"/>
</dbReference>
<protein>
    <submittedName>
        <fullName evidence="2">HD family phosphohydrolase</fullName>
    </submittedName>
</protein>
<evidence type="ECO:0000259" key="1">
    <source>
        <dbReference type="Pfam" id="PF01966"/>
    </source>
</evidence>
<reference evidence="2" key="1">
    <citation type="journal article" date="2021" name="PeerJ">
        <title>Extensive microbial diversity within the chicken gut microbiome revealed by metagenomics and culture.</title>
        <authorList>
            <person name="Gilroy R."/>
            <person name="Ravi A."/>
            <person name="Getino M."/>
            <person name="Pursley I."/>
            <person name="Horton D.L."/>
            <person name="Alikhan N.F."/>
            <person name="Baker D."/>
            <person name="Gharbi K."/>
            <person name="Hall N."/>
            <person name="Watson M."/>
            <person name="Adriaenssens E.M."/>
            <person name="Foster-Nyarko E."/>
            <person name="Jarju S."/>
            <person name="Secka A."/>
            <person name="Antonio M."/>
            <person name="Oren A."/>
            <person name="Chaudhuri R.R."/>
            <person name="La Ragione R."/>
            <person name="Hildebrand F."/>
            <person name="Pallen M.J."/>
        </authorList>
    </citation>
    <scope>NUCLEOTIDE SEQUENCE</scope>
    <source>
        <strain evidence="2">ChiBcec8-14828</strain>
    </source>
</reference>
<accession>A0A9D2M272</accession>
<name>A0A9D2M272_9FIRM</name>
<dbReference type="Proteomes" id="UP000824209">
    <property type="component" value="Unassembled WGS sequence"/>
</dbReference>
<evidence type="ECO:0000313" key="3">
    <source>
        <dbReference type="Proteomes" id="UP000824209"/>
    </source>
</evidence>